<evidence type="ECO:0000256" key="1">
    <source>
        <dbReference type="ARBA" id="ARBA00009013"/>
    </source>
</evidence>
<dbReference type="OrthoDB" id="9796076at2"/>
<dbReference type="EMBL" id="CP000393">
    <property type="protein sequence ID" value="ABG50318.1"/>
    <property type="molecule type" value="Genomic_DNA"/>
</dbReference>
<dbReference type="CDD" id="cd07043">
    <property type="entry name" value="STAS_anti-anti-sigma_factors"/>
    <property type="match status" value="1"/>
</dbReference>
<accession>Q117K6</accession>
<dbReference type="eggNOG" id="COG1366">
    <property type="taxonomic scope" value="Bacteria"/>
</dbReference>
<comment type="similarity">
    <text evidence="1 2">Belongs to the anti-sigma-factor antagonist family.</text>
</comment>
<dbReference type="AlphaFoldDB" id="Q117K6"/>
<gene>
    <name evidence="4" type="ordered locus">Tery_0920</name>
</gene>
<feature type="domain" description="STAS" evidence="3">
    <location>
        <begin position="12"/>
        <end position="108"/>
    </location>
</feature>
<organism evidence="4">
    <name type="scientific">Trichodesmium erythraeum (strain IMS101)</name>
    <dbReference type="NCBI Taxonomy" id="203124"/>
    <lineage>
        <taxon>Bacteria</taxon>
        <taxon>Bacillati</taxon>
        <taxon>Cyanobacteriota</taxon>
        <taxon>Cyanophyceae</taxon>
        <taxon>Oscillatoriophycideae</taxon>
        <taxon>Oscillatoriales</taxon>
        <taxon>Microcoleaceae</taxon>
        <taxon>Trichodesmium</taxon>
    </lineage>
</organism>
<name>Q117K6_TRIEI</name>
<protein>
    <recommendedName>
        <fullName evidence="2">Anti-sigma factor antagonist</fullName>
    </recommendedName>
</protein>
<dbReference type="HOGENOM" id="CLU_115403_6_1_3"/>
<dbReference type="Pfam" id="PF01740">
    <property type="entry name" value="STAS"/>
    <property type="match status" value="1"/>
</dbReference>
<dbReference type="RefSeq" id="WP_011610709.1">
    <property type="nucleotide sequence ID" value="NC_008312.1"/>
</dbReference>
<dbReference type="InterPro" id="IPR002645">
    <property type="entry name" value="STAS_dom"/>
</dbReference>
<dbReference type="PANTHER" id="PTHR33495">
    <property type="entry name" value="ANTI-SIGMA FACTOR ANTAGONIST TM_1081-RELATED-RELATED"/>
    <property type="match status" value="1"/>
</dbReference>
<dbReference type="Gene3D" id="3.30.750.24">
    <property type="entry name" value="STAS domain"/>
    <property type="match status" value="1"/>
</dbReference>
<dbReference type="GO" id="GO:0043856">
    <property type="term" value="F:anti-sigma factor antagonist activity"/>
    <property type="evidence" value="ECO:0007669"/>
    <property type="project" value="InterPro"/>
</dbReference>
<dbReference type="SUPFAM" id="SSF52091">
    <property type="entry name" value="SpoIIaa-like"/>
    <property type="match status" value="1"/>
</dbReference>
<evidence type="ECO:0000313" key="4">
    <source>
        <dbReference type="EMBL" id="ABG50318.1"/>
    </source>
</evidence>
<evidence type="ECO:0000259" key="3">
    <source>
        <dbReference type="PROSITE" id="PS50801"/>
    </source>
</evidence>
<dbReference type="InterPro" id="IPR003658">
    <property type="entry name" value="Anti-sigma_ant"/>
</dbReference>
<sequence>MNNLVIKYIEPSGIIDSTKTTSFRQDISEQVNAGADVVVIDFKEVTFMDSSGLGALVIALKTVRAAGRKLVICSINEQIKMLFELTSIDRVFRIFPNREEFKKATNISLQPQSKS</sequence>
<proteinExistence type="inferred from homology"/>
<evidence type="ECO:0000256" key="2">
    <source>
        <dbReference type="RuleBase" id="RU003749"/>
    </source>
</evidence>
<dbReference type="PROSITE" id="PS50801">
    <property type="entry name" value="STAS"/>
    <property type="match status" value="1"/>
</dbReference>
<dbReference type="NCBIfam" id="TIGR00377">
    <property type="entry name" value="ant_ant_sig"/>
    <property type="match status" value="1"/>
</dbReference>
<dbReference type="InterPro" id="IPR036513">
    <property type="entry name" value="STAS_dom_sf"/>
</dbReference>
<dbReference type="STRING" id="203124.Tery_0920"/>
<dbReference type="PANTHER" id="PTHR33495:SF2">
    <property type="entry name" value="ANTI-SIGMA FACTOR ANTAGONIST TM_1081-RELATED"/>
    <property type="match status" value="1"/>
</dbReference>
<reference evidence="4" key="1">
    <citation type="submission" date="2006-06" db="EMBL/GenBank/DDBJ databases">
        <title>Complete sequence of Trichodesmium erythraeum IMS101.</title>
        <authorList>
            <consortium name="US DOE Joint Genome Institute"/>
            <person name="Copeland A."/>
            <person name="Lucas S."/>
            <person name="Lapidus A."/>
            <person name="Barry K."/>
            <person name="Detter J.C."/>
            <person name="Glavina del Rio T."/>
            <person name="Hammon N."/>
            <person name="Israni S."/>
            <person name="Dalin E."/>
            <person name="Tice H."/>
            <person name="Pitluck S."/>
            <person name="Kiss H."/>
            <person name="Munk A.C."/>
            <person name="Brettin T."/>
            <person name="Bruce D."/>
            <person name="Han C."/>
            <person name="Tapia R."/>
            <person name="Gilna P."/>
            <person name="Schmutz J."/>
            <person name="Larimer F."/>
            <person name="Land M."/>
            <person name="Hauser L."/>
            <person name="Kyrpides N."/>
            <person name="Kim E."/>
            <person name="Richardson P."/>
        </authorList>
    </citation>
    <scope>NUCLEOTIDE SEQUENCE [LARGE SCALE GENOMIC DNA]</scope>
    <source>
        <strain evidence="4">IMS101</strain>
    </source>
</reference>
<dbReference type="KEGG" id="ter:Tery_0920"/>